<feature type="region of interest" description="Disordered" evidence="6">
    <location>
        <begin position="105"/>
        <end position="153"/>
    </location>
</feature>
<keyword evidence="4" id="KW-0539">Nucleus</keyword>
<dbReference type="PANTHER" id="PTHR15272">
    <property type="entry name" value="CHROMATIN ASSEMBLY FACTOR 1 SUBUNIT A CAF-1 SUBUNIT A"/>
    <property type="match status" value="1"/>
</dbReference>
<feature type="compositionally biased region" description="Basic residues" evidence="6">
    <location>
        <begin position="72"/>
        <end position="81"/>
    </location>
</feature>
<evidence type="ECO:0000313" key="8">
    <source>
        <dbReference type="EMBL" id="CAH0519841.1"/>
    </source>
</evidence>
<evidence type="ECO:0000256" key="6">
    <source>
        <dbReference type="SAM" id="MobiDB-lite"/>
    </source>
</evidence>
<evidence type="ECO:0000256" key="3">
    <source>
        <dbReference type="ARBA" id="ARBA00023204"/>
    </source>
</evidence>
<feature type="compositionally biased region" description="Low complexity" evidence="6">
    <location>
        <begin position="940"/>
        <end position="956"/>
    </location>
</feature>
<feature type="region of interest" description="Disordered" evidence="6">
    <location>
        <begin position="777"/>
        <end position="799"/>
    </location>
</feature>
<feature type="compositionally biased region" description="Acidic residues" evidence="6">
    <location>
        <begin position="113"/>
        <end position="126"/>
    </location>
</feature>
<evidence type="ECO:0000313" key="9">
    <source>
        <dbReference type="Proteomes" id="UP001158986"/>
    </source>
</evidence>
<keyword evidence="9" id="KW-1185">Reference proteome</keyword>
<evidence type="ECO:0000256" key="5">
    <source>
        <dbReference type="SAM" id="Coils"/>
    </source>
</evidence>
<proteinExistence type="predicted"/>
<comment type="subcellular location">
    <subcellularLocation>
        <location evidence="1">Nucleus</location>
    </subcellularLocation>
</comment>
<keyword evidence="5" id="KW-0175">Coiled coil</keyword>
<comment type="caution">
    <text evidence="8">The sequence shown here is derived from an EMBL/GenBank/DDBJ whole genome shotgun (WGS) entry which is preliminary data.</text>
</comment>
<keyword evidence="3" id="KW-0234">DNA repair</keyword>
<feature type="compositionally biased region" description="Polar residues" evidence="6">
    <location>
        <begin position="993"/>
        <end position="1003"/>
    </location>
</feature>
<organism evidence="8 9">
    <name type="scientific">Peronospora belbahrii</name>
    <dbReference type="NCBI Taxonomy" id="622444"/>
    <lineage>
        <taxon>Eukaryota</taxon>
        <taxon>Sar</taxon>
        <taxon>Stramenopiles</taxon>
        <taxon>Oomycota</taxon>
        <taxon>Peronosporomycetes</taxon>
        <taxon>Peronosporales</taxon>
        <taxon>Peronosporaceae</taxon>
        <taxon>Peronospora</taxon>
    </lineage>
</organism>
<sequence length="1003" mass="112642">MTESKKGSKQVTINTFFSPTNYGQESDDTVVESERPNLMGEKRIRVVSDGAQFEVMAKMEDKNQAKTLQVQKKAKSIRKMKVKPEKTKASCDVLKKKKQQLKRFISPHAVALDENDDDDEEEDEDDNVFHTPEAKRARAELESDGGELVPPGALISDDRIVNMEDIVDISDDTTAAITETRDDIQEDTTIDVELISGMSVDEQEEEEDAVAASKVTTKPDDKKKIRPKAVETPVTKNSKVINKTMTKRQQKMQENAASAVVIAKFASVEPLDPVVQARVDMYKMKTDELTQTYSELLVSKHESDAVMQDIYGARLDCDLDVIVDLDKAQEALTATWQKLRDQALATLNVVDKVVTPVIVEFPHEVKCLIVKGIQGRSASLSVVCGELLAAFKKGLKTDDVDRKNTITKKSGFDTDTVDRAAFLAMEMEIKMLAQRTPHGVRPAKANVYEDTSVAALWVWEVGSLEKYFGDEAQKMIKRMRKHRKRLGQQLKALAKVVQLLHQKPVDETKVSAEEAKVGKFGLVVATELRKAKDREAKELEKRNAAEEKKRLDLERQEAKSEEKRKRDREVEEKELESFKAQKKFKSFFAAAAANGARDIVDMKGDQNAEKTADPVENNSTKIARMDATISFLSCTGAASTSEAVFLPHQSVFSSLKHKRNGTREPDLHSALSWSGRRHCDPKLGVMKLLQFYENNRPAYYGTFSTRSRLFHGGRRPFIRHPKFDYTIDSDDEWEEEEPGESLSDDENDVDESDEDNLDYDDQWLAYEDEVDYMDDAGEDVDLTGRGEGPSSPTKHKLPSQLQQKRVKAKAVKPAKLEPQIIGPFWFVHHESDNQTDGPFPGLVGELLVEPVFESSLLRKAREYEEEQKVIEAMRLEQQQQITELEEQKTMHEVKKAAAVPLSAEKIAAPRETKKLLKAVSQKFAVDVTPPKTKTQRTKAKSTALASASSPSPAKLPKQIDSWFKKATQSDSVSTLSKSQESPLKSTDKEQLKDTTSVEIISVD</sequence>
<feature type="coiled-coil region" evidence="5">
    <location>
        <begin position="860"/>
        <end position="894"/>
    </location>
</feature>
<dbReference type="EMBL" id="CAKLCB010000318">
    <property type="protein sequence ID" value="CAH0519841.1"/>
    <property type="molecule type" value="Genomic_DNA"/>
</dbReference>
<feature type="compositionally biased region" description="Polar residues" evidence="6">
    <location>
        <begin position="966"/>
        <end position="984"/>
    </location>
</feature>
<feature type="region of interest" description="Disordered" evidence="6">
    <location>
        <begin position="533"/>
        <end position="572"/>
    </location>
</feature>
<dbReference type="InterPro" id="IPR022043">
    <property type="entry name" value="CAF1A_DD"/>
</dbReference>
<reference evidence="8 9" key="1">
    <citation type="submission" date="2021-11" db="EMBL/GenBank/DDBJ databases">
        <authorList>
            <person name="Islam A."/>
            <person name="Islam S."/>
            <person name="Flora M.S."/>
            <person name="Rahman M."/>
            <person name="Ziaur R.M."/>
            <person name="Epstein J.H."/>
            <person name="Hassan M."/>
            <person name="Klassen M."/>
            <person name="Woodard K."/>
            <person name="Webb A."/>
            <person name="Webby R.J."/>
            <person name="El Zowalaty M.E."/>
        </authorList>
    </citation>
    <scope>NUCLEOTIDE SEQUENCE [LARGE SCALE GENOMIC DNA]</scope>
    <source>
        <strain evidence="8">Pbs1</strain>
    </source>
</reference>
<feature type="region of interest" description="Disordered" evidence="6">
    <location>
        <begin position="66"/>
        <end position="91"/>
    </location>
</feature>
<protein>
    <recommendedName>
        <fullName evidence="7">Chromatin assembly factor 1 subunit A dimerization domain-containing protein</fullName>
    </recommendedName>
</protein>
<name>A0ABN8D5Y7_9STRA</name>
<keyword evidence="2" id="KW-0227">DNA damage</keyword>
<feature type="compositionally biased region" description="Basic and acidic residues" evidence="6">
    <location>
        <begin position="132"/>
        <end position="141"/>
    </location>
</feature>
<dbReference type="Pfam" id="PF12253">
    <property type="entry name" value="CAF1A_dimeriz"/>
    <property type="match status" value="1"/>
</dbReference>
<accession>A0ABN8D5Y7</accession>
<evidence type="ECO:0000259" key="7">
    <source>
        <dbReference type="Pfam" id="PF12253"/>
    </source>
</evidence>
<evidence type="ECO:0000256" key="1">
    <source>
        <dbReference type="ARBA" id="ARBA00004123"/>
    </source>
</evidence>
<feature type="region of interest" description="Disordered" evidence="6">
    <location>
        <begin position="926"/>
        <end position="1003"/>
    </location>
</feature>
<evidence type="ECO:0000256" key="4">
    <source>
        <dbReference type="ARBA" id="ARBA00023242"/>
    </source>
</evidence>
<feature type="domain" description="Chromatin assembly factor 1 subunit A dimerization" evidence="7">
    <location>
        <begin position="687"/>
        <end position="756"/>
    </location>
</feature>
<dbReference type="PANTHER" id="PTHR15272:SF0">
    <property type="entry name" value="CHROMATIN ASSEMBLY FACTOR 1 SUBUNIT A"/>
    <property type="match status" value="1"/>
</dbReference>
<feature type="region of interest" description="Disordered" evidence="6">
    <location>
        <begin position="728"/>
        <end position="760"/>
    </location>
</feature>
<evidence type="ECO:0000256" key="2">
    <source>
        <dbReference type="ARBA" id="ARBA00022763"/>
    </source>
</evidence>
<dbReference type="Proteomes" id="UP001158986">
    <property type="component" value="Unassembled WGS sequence"/>
</dbReference>
<gene>
    <name evidence="8" type="ORF">PBS001_LOCUS6355</name>
</gene>